<keyword evidence="1" id="KW-1133">Transmembrane helix</keyword>
<keyword evidence="1" id="KW-0472">Membrane</keyword>
<feature type="transmembrane region" description="Helical" evidence="1">
    <location>
        <begin position="19"/>
        <end position="41"/>
    </location>
</feature>
<gene>
    <name evidence="2" type="ORF">PXEA_LOCUS22603</name>
</gene>
<accession>A0A3S5A6M0</accession>
<keyword evidence="1" id="KW-0812">Transmembrane</keyword>
<dbReference type="Proteomes" id="UP000784294">
    <property type="component" value="Unassembled WGS sequence"/>
</dbReference>
<evidence type="ECO:0000313" key="2">
    <source>
        <dbReference type="EMBL" id="VEL29163.1"/>
    </source>
</evidence>
<proteinExistence type="predicted"/>
<keyword evidence="3" id="KW-1185">Reference proteome</keyword>
<evidence type="ECO:0000313" key="3">
    <source>
        <dbReference type="Proteomes" id="UP000784294"/>
    </source>
</evidence>
<protein>
    <submittedName>
        <fullName evidence="2">Uncharacterized protein</fullName>
    </submittedName>
</protein>
<dbReference type="AlphaFoldDB" id="A0A3S5A6M0"/>
<comment type="caution">
    <text evidence="2">The sequence shown here is derived from an EMBL/GenBank/DDBJ whole genome shotgun (WGS) entry which is preliminary data.</text>
</comment>
<reference evidence="2" key="1">
    <citation type="submission" date="2018-11" db="EMBL/GenBank/DDBJ databases">
        <authorList>
            <consortium name="Pathogen Informatics"/>
        </authorList>
    </citation>
    <scope>NUCLEOTIDE SEQUENCE</scope>
</reference>
<sequence>MVTVCTVLSLPTSSSTSSLARLVATAVVGFTVIIGTICILFTTSNMTRASSAVCARVTNRQMDKIKKIDYAK</sequence>
<dbReference type="EMBL" id="CAAALY010100806">
    <property type="protein sequence ID" value="VEL29163.1"/>
    <property type="molecule type" value="Genomic_DNA"/>
</dbReference>
<organism evidence="2 3">
    <name type="scientific">Protopolystoma xenopodis</name>
    <dbReference type="NCBI Taxonomy" id="117903"/>
    <lineage>
        <taxon>Eukaryota</taxon>
        <taxon>Metazoa</taxon>
        <taxon>Spiralia</taxon>
        <taxon>Lophotrochozoa</taxon>
        <taxon>Platyhelminthes</taxon>
        <taxon>Monogenea</taxon>
        <taxon>Polyopisthocotylea</taxon>
        <taxon>Polystomatidea</taxon>
        <taxon>Polystomatidae</taxon>
        <taxon>Protopolystoma</taxon>
    </lineage>
</organism>
<evidence type="ECO:0000256" key="1">
    <source>
        <dbReference type="SAM" id="Phobius"/>
    </source>
</evidence>
<name>A0A3S5A6M0_9PLAT</name>